<feature type="region of interest" description="Disordered" evidence="1">
    <location>
        <begin position="1"/>
        <end position="99"/>
    </location>
</feature>
<feature type="compositionally biased region" description="Basic and acidic residues" evidence="1">
    <location>
        <begin position="67"/>
        <end position="79"/>
    </location>
</feature>
<evidence type="ECO:0000313" key="3">
    <source>
        <dbReference type="Proteomes" id="UP000230233"/>
    </source>
</evidence>
<dbReference type="EMBL" id="PDUG01000004">
    <property type="protein sequence ID" value="PIC36600.1"/>
    <property type="molecule type" value="Genomic_DNA"/>
</dbReference>
<evidence type="ECO:0000313" key="2">
    <source>
        <dbReference type="EMBL" id="PIC36600.1"/>
    </source>
</evidence>
<protein>
    <recommendedName>
        <fullName evidence="4">CCHC-type domain-containing protein</fullName>
    </recommendedName>
</protein>
<evidence type="ECO:0000256" key="1">
    <source>
        <dbReference type="SAM" id="MobiDB-lite"/>
    </source>
</evidence>
<feature type="compositionally biased region" description="Polar residues" evidence="1">
    <location>
        <begin position="54"/>
        <end position="66"/>
    </location>
</feature>
<accession>A0A2G5UAN6</accession>
<comment type="caution">
    <text evidence="2">The sequence shown here is derived from an EMBL/GenBank/DDBJ whole genome shotgun (WGS) entry which is preliminary data.</text>
</comment>
<feature type="compositionally biased region" description="Polar residues" evidence="1">
    <location>
        <begin position="85"/>
        <end position="99"/>
    </location>
</feature>
<dbReference type="Proteomes" id="UP000230233">
    <property type="component" value="Chromosome IV"/>
</dbReference>
<proteinExistence type="predicted"/>
<organism evidence="2 3">
    <name type="scientific">Caenorhabditis nigoni</name>
    <dbReference type="NCBI Taxonomy" id="1611254"/>
    <lineage>
        <taxon>Eukaryota</taxon>
        <taxon>Metazoa</taxon>
        <taxon>Ecdysozoa</taxon>
        <taxon>Nematoda</taxon>
        <taxon>Chromadorea</taxon>
        <taxon>Rhabditida</taxon>
        <taxon>Rhabditina</taxon>
        <taxon>Rhabditomorpha</taxon>
        <taxon>Rhabditoidea</taxon>
        <taxon>Rhabditidae</taxon>
        <taxon>Peloderinae</taxon>
        <taxon>Caenorhabditis</taxon>
    </lineage>
</organism>
<feature type="compositionally biased region" description="Basic and acidic residues" evidence="1">
    <location>
        <begin position="37"/>
        <end position="52"/>
    </location>
</feature>
<feature type="compositionally biased region" description="Basic and acidic residues" evidence="1">
    <location>
        <begin position="239"/>
        <end position="259"/>
    </location>
</feature>
<feature type="compositionally biased region" description="Basic and acidic residues" evidence="1">
    <location>
        <begin position="1"/>
        <end position="12"/>
    </location>
</feature>
<gene>
    <name evidence="2" type="primary">Cnig_chr_IV.g15530</name>
    <name evidence="2" type="ORF">B9Z55_015530</name>
</gene>
<dbReference type="AlphaFoldDB" id="A0A2G5UAN6"/>
<name>A0A2G5UAN6_9PELO</name>
<feature type="compositionally biased region" description="Basic and acidic residues" evidence="1">
    <location>
        <begin position="111"/>
        <end position="121"/>
    </location>
</feature>
<feature type="region of interest" description="Disordered" evidence="1">
    <location>
        <begin position="223"/>
        <end position="263"/>
    </location>
</feature>
<reference evidence="3" key="1">
    <citation type="submission" date="2017-10" db="EMBL/GenBank/DDBJ databases">
        <title>Rapid genome shrinkage in a self-fertile nematode reveals novel sperm competition proteins.</title>
        <authorList>
            <person name="Yin D."/>
            <person name="Schwarz E.M."/>
            <person name="Thomas C.G."/>
            <person name="Felde R.L."/>
            <person name="Korf I.F."/>
            <person name="Cutter A.D."/>
            <person name="Schartner C.M."/>
            <person name="Ralston E.J."/>
            <person name="Meyer B.J."/>
            <person name="Haag E.S."/>
        </authorList>
    </citation>
    <scope>NUCLEOTIDE SEQUENCE [LARGE SCALE GENOMIC DNA]</scope>
    <source>
        <strain evidence="3">JU1422</strain>
    </source>
</reference>
<feature type="compositionally biased region" description="Basic and acidic residues" evidence="1">
    <location>
        <begin position="461"/>
        <end position="490"/>
    </location>
</feature>
<sequence>MSETKSQSRETEYAVNKNHTTSTPIISEFNCIPTRNADMKEKSHKATEDRRPTSHATHPRSQQCDAQKTRGCEKDDIRSKRLHTRQPTQHSHTTQQATCQHEWARGYVTAGRERDEREKAPRSARRGGETLNTIKPSTLYKIFTFKYKIFTTPLPLSLFFFQKFLCFEKKFESSTSHPLLFSHRDVPNLLFPFLFESFVFMYRLKKKDNSEAHNTLNKQAGIYNVEEKPASSTPDENLYFDRSDQSPKDIARPQKEIARPRSTMSYTSTAIQPAIDRIAGFVQESNTINITIRELLRNRTTLTSQWNGFQRRRLEVQVGAERESQLLQDMNELKDNLTASYYRFDVVETDIYKEVRLLQELAQAGVVDLREVMAKLDHIGVHPNRRAAWVEAKKQTCYQAFTELANICQRGRRQENSWFADAKAIAETVLGRTFETSTKMDEMQTQMKRIYKKLDYLQNKPNKDSRREAAEDDRPRKTAKRSESRHEEAPGRSPPIRYVHVRNFEDQKHDQCIFCGYHHEADKCGNVKTPQERLIRMKQSNRCPECTQRKTAVHRCPLTACKYCGKQRHHHTLCFEPLIRIINYHAQSTERNTAK</sequence>
<evidence type="ECO:0008006" key="4">
    <source>
        <dbReference type="Google" id="ProtNLM"/>
    </source>
</evidence>
<feature type="region of interest" description="Disordered" evidence="1">
    <location>
        <begin position="454"/>
        <end position="497"/>
    </location>
</feature>
<feature type="region of interest" description="Disordered" evidence="1">
    <location>
        <begin position="110"/>
        <end position="129"/>
    </location>
</feature>
<keyword evidence="3" id="KW-1185">Reference proteome</keyword>